<dbReference type="Proteomes" id="UP001162480">
    <property type="component" value="Chromosome 13"/>
</dbReference>
<reference evidence="1" key="1">
    <citation type="submission" date="2023-08" db="EMBL/GenBank/DDBJ databases">
        <authorList>
            <person name="Alioto T."/>
            <person name="Alioto T."/>
            <person name="Gomez Garrido J."/>
        </authorList>
    </citation>
    <scope>NUCLEOTIDE SEQUENCE</scope>
</reference>
<gene>
    <name evidence="1" type="ORF">OCTVUL_1B002535</name>
</gene>
<name>A0AA36FBK0_OCTVU</name>
<evidence type="ECO:0000313" key="2">
    <source>
        <dbReference type="Proteomes" id="UP001162480"/>
    </source>
</evidence>
<evidence type="ECO:0000313" key="1">
    <source>
        <dbReference type="EMBL" id="CAI9731512.1"/>
    </source>
</evidence>
<keyword evidence="2" id="KW-1185">Reference proteome</keyword>
<dbReference type="AlphaFoldDB" id="A0AA36FBK0"/>
<organism evidence="1 2">
    <name type="scientific">Octopus vulgaris</name>
    <name type="common">Common octopus</name>
    <dbReference type="NCBI Taxonomy" id="6645"/>
    <lineage>
        <taxon>Eukaryota</taxon>
        <taxon>Metazoa</taxon>
        <taxon>Spiralia</taxon>
        <taxon>Lophotrochozoa</taxon>
        <taxon>Mollusca</taxon>
        <taxon>Cephalopoda</taxon>
        <taxon>Coleoidea</taxon>
        <taxon>Octopodiformes</taxon>
        <taxon>Octopoda</taxon>
        <taxon>Incirrata</taxon>
        <taxon>Octopodidae</taxon>
        <taxon>Octopus</taxon>
    </lineage>
</organism>
<proteinExistence type="predicted"/>
<sequence length="117" mass="12647">MRRYVSVDVSSHLNLIGCAMADCNTQNVMECQSQYAPKMQDGGDKETMCKVASDLMNCMDSAASGCGDEVDKIFDQVRQSIKKLGCPESSNVPKLYAHSSVISGAFIAAVAFKKLLL</sequence>
<accession>A0AA36FBK0</accession>
<dbReference type="EMBL" id="OX597826">
    <property type="protein sequence ID" value="CAI9731512.1"/>
    <property type="molecule type" value="Genomic_DNA"/>
</dbReference>
<protein>
    <submittedName>
        <fullName evidence="1">Uncharacterized protein</fullName>
    </submittedName>
</protein>